<evidence type="ECO:0000256" key="7">
    <source>
        <dbReference type="SAM" id="SignalP"/>
    </source>
</evidence>
<dbReference type="Proteomes" id="UP001501353">
    <property type="component" value="Unassembled WGS sequence"/>
</dbReference>
<dbReference type="PANTHER" id="PTHR33751">
    <property type="entry name" value="CBB3-TYPE CYTOCHROME C OXIDASE SUBUNIT FIXP"/>
    <property type="match status" value="1"/>
</dbReference>
<evidence type="ECO:0000256" key="2">
    <source>
        <dbReference type="ARBA" id="ARBA00022617"/>
    </source>
</evidence>
<keyword evidence="1" id="KW-0813">Transport</keyword>
<keyword evidence="4" id="KW-0249">Electron transport</keyword>
<protein>
    <submittedName>
        <fullName evidence="9">Cytochrome c</fullName>
    </submittedName>
</protein>
<gene>
    <name evidence="9" type="ORF">GCM10022212_12910</name>
</gene>
<dbReference type="EMBL" id="BAAAZE010000007">
    <property type="protein sequence ID" value="GAA4018458.1"/>
    <property type="molecule type" value="Genomic_DNA"/>
</dbReference>
<dbReference type="PANTHER" id="PTHR33751:SF9">
    <property type="entry name" value="CYTOCHROME C4"/>
    <property type="match status" value="1"/>
</dbReference>
<evidence type="ECO:0000256" key="3">
    <source>
        <dbReference type="ARBA" id="ARBA00022723"/>
    </source>
</evidence>
<name>A0ABP7SZ74_9BURK</name>
<dbReference type="InterPro" id="IPR036909">
    <property type="entry name" value="Cyt_c-like_dom_sf"/>
</dbReference>
<keyword evidence="10" id="KW-1185">Reference proteome</keyword>
<evidence type="ECO:0000256" key="6">
    <source>
        <dbReference type="PROSITE-ProRule" id="PRU00433"/>
    </source>
</evidence>
<keyword evidence="2 6" id="KW-0349">Heme</keyword>
<sequence>MKKLLALLVLAGTANYAAAEVVGNAKAAADNKIAQCVGCHGIAGYKSVFPEVYSVPMIGGQSAKYIESALNAYKKGDRTHPSMRGIAMSLSDQDIADLAAYYSQKK</sequence>
<evidence type="ECO:0000256" key="4">
    <source>
        <dbReference type="ARBA" id="ARBA00022982"/>
    </source>
</evidence>
<dbReference type="InterPro" id="IPR050597">
    <property type="entry name" value="Cytochrome_c_Oxidase_Subunit"/>
</dbReference>
<organism evidence="9 10">
    <name type="scientific">Actimicrobium antarcticum</name>
    <dbReference type="NCBI Taxonomy" id="1051899"/>
    <lineage>
        <taxon>Bacteria</taxon>
        <taxon>Pseudomonadati</taxon>
        <taxon>Pseudomonadota</taxon>
        <taxon>Betaproteobacteria</taxon>
        <taxon>Burkholderiales</taxon>
        <taxon>Oxalobacteraceae</taxon>
        <taxon>Actimicrobium</taxon>
    </lineage>
</organism>
<dbReference type="RefSeq" id="WP_344762453.1">
    <property type="nucleotide sequence ID" value="NZ_BAAAZE010000007.1"/>
</dbReference>
<dbReference type="PROSITE" id="PS51007">
    <property type="entry name" value="CYTC"/>
    <property type="match status" value="1"/>
</dbReference>
<keyword evidence="7" id="KW-0732">Signal</keyword>
<comment type="caution">
    <text evidence="9">The sequence shown here is derived from an EMBL/GenBank/DDBJ whole genome shotgun (WGS) entry which is preliminary data.</text>
</comment>
<dbReference type="SUPFAM" id="SSF46626">
    <property type="entry name" value="Cytochrome c"/>
    <property type="match status" value="1"/>
</dbReference>
<evidence type="ECO:0000259" key="8">
    <source>
        <dbReference type="PROSITE" id="PS51007"/>
    </source>
</evidence>
<dbReference type="Pfam" id="PF00034">
    <property type="entry name" value="Cytochrom_C"/>
    <property type="match status" value="1"/>
</dbReference>
<evidence type="ECO:0000256" key="5">
    <source>
        <dbReference type="ARBA" id="ARBA00023004"/>
    </source>
</evidence>
<reference evidence="10" key="1">
    <citation type="journal article" date="2019" name="Int. J. Syst. Evol. Microbiol.">
        <title>The Global Catalogue of Microorganisms (GCM) 10K type strain sequencing project: providing services to taxonomists for standard genome sequencing and annotation.</title>
        <authorList>
            <consortium name="The Broad Institute Genomics Platform"/>
            <consortium name="The Broad Institute Genome Sequencing Center for Infectious Disease"/>
            <person name="Wu L."/>
            <person name="Ma J."/>
        </authorList>
    </citation>
    <scope>NUCLEOTIDE SEQUENCE [LARGE SCALE GENOMIC DNA]</scope>
    <source>
        <strain evidence="10">JCM 16673</strain>
    </source>
</reference>
<accession>A0ABP7SZ74</accession>
<keyword evidence="5 6" id="KW-0408">Iron</keyword>
<feature type="signal peptide" evidence="7">
    <location>
        <begin position="1"/>
        <end position="19"/>
    </location>
</feature>
<evidence type="ECO:0000256" key="1">
    <source>
        <dbReference type="ARBA" id="ARBA00022448"/>
    </source>
</evidence>
<feature type="chain" id="PRO_5045158801" evidence="7">
    <location>
        <begin position="20"/>
        <end position="106"/>
    </location>
</feature>
<dbReference type="Gene3D" id="1.10.760.10">
    <property type="entry name" value="Cytochrome c-like domain"/>
    <property type="match status" value="1"/>
</dbReference>
<proteinExistence type="predicted"/>
<evidence type="ECO:0000313" key="9">
    <source>
        <dbReference type="EMBL" id="GAA4018458.1"/>
    </source>
</evidence>
<dbReference type="InterPro" id="IPR009056">
    <property type="entry name" value="Cyt_c-like_dom"/>
</dbReference>
<feature type="domain" description="Cytochrome c" evidence="8">
    <location>
        <begin position="7"/>
        <end position="106"/>
    </location>
</feature>
<evidence type="ECO:0000313" key="10">
    <source>
        <dbReference type="Proteomes" id="UP001501353"/>
    </source>
</evidence>
<keyword evidence="3 6" id="KW-0479">Metal-binding</keyword>